<accession>A0A399EAF4</accession>
<dbReference type="Gene3D" id="3.40.630.10">
    <property type="entry name" value="Zn peptidases"/>
    <property type="match status" value="1"/>
</dbReference>
<dbReference type="InterPro" id="IPR011650">
    <property type="entry name" value="Peptidase_M20_dimer"/>
</dbReference>
<feature type="domain" description="Peptidase M20 dimerisation" evidence="5">
    <location>
        <begin position="160"/>
        <end position="245"/>
    </location>
</feature>
<dbReference type="GO" id="GO:0050538">
    <property type="term" value="F:N-carbamoyl-L-amino-acid hydrolase activity"/>
    <property type="evidence" value="ECO:0007669"/>
    <property type="project" value="UniProtKB-EC"/>
</dbReference>
<keyword evidence="2" id="KW-0479">Metal-binding</keyword>
<dbReference type="Pfam" id="PF01546">
    <property type="entry name" value="Peptidase_M20"/>
    <property type="match status" value="1"/>
</dbReference>
<gene>
    <name evidence="6" type="primary">amaB_2</name>
    <name evidence="6" type="ORF">Mterra_03236</name>
</gene>
<dbReference type="EC" id="3.5.1.87" evidence="6"/>
<dbReference type="InterPro" id="IPR002933">
    <property type="entry name" value="Peptidase_M20"/>
</dbReference>
<evidence type="ECO:0000256" key="2">
    <source>
        <dbReference type="ARBA" id="ARBA00022723"/>
    </source>
</evidence>
<dbReference type="Pfam" id="PF07687">
    <property type="entry name" value="M20_dimer"/>
    <property type="match status" value="1"/>
</dbReference>
<comment type="cofactor">
    <cofactor evidence="1">
        <name>Zn(2+)</name>
        <dbReference type="ChEBI" id="CHEBI:29105"/>
    </cofactor>
</comment>
<dbReference type="SUPFAM" id="SSF53187">
    <property type="entry name" value="Zn-dependent exopeptidases"/>
    <property type="match status" value="1"/>
</dbReference>
<dbReference type="OrthoDB" id="9783294at2"/>
<keyword evidence="4" id="KW-0862">Zinc</keyword>
<reference evidence="6 7" key="1">
    <citation type="submission" date="2018-08" db="EMBL/GenBank/DDBJ databases">
        <title>Meiothermus terrae DSM 26712 genome sequencing project.</title>
        <authorList>
            <person name="Da Costa M.S."/>
            <person name="Albuquerque L."/>
            <person name="Raposo P."/>
            <person name="Froufe H.J.C."/>
            <person name="Barroso C.S."/>
            <person name="Egas C."/>
        </authorList>
    </citation>
    <scope>NUCLEOTIDE SEQUENCE [LARGE SCALE GENOMIC DNA]</scope>
    <source>
        <strain evidence="6 7">DSM 26712</strain>
    </source>
</reference>
<dbReference type="InterPro" id="IPR036264">
    <property type="entry name" value="Bact_exopeptidase_dim_dom"/>
</dbReference>
<name>A0A399EAF4_9DEIN</name>
<dbReference type="GO" id="GO:0046872">
    <property type="term" value="F:metal ion binding"/>
    <property type="evidence" value="ECO:0007669"/>
    <property type="project" value="UniProtKB-KW"/>
</dbReference>
<evidence type="ECO:0000313" key="7">
    <source>
        <dbReference type="Proteomes" id="UP000265715"/>
    </source>
</evidence>
<evidence type="ECO:0000256" key="4">
    <source>
        <dbReference type="ARBA" id="ARBA00022833"/>
    </source>
</evidence>
<evidence type="ECO:0000313" key="6">
    <source>
        <dbReference type="EMBL" id="RIH81315.1"/>
    </source>
</evidence>
<dbReference type="SUPFAM" id="SSF55031">
    <property type="entry name" value="Bacterial exopeptidase dimerisation domain"/>
    <property type="match status" value="1"/>
</dbReference>
<evidence type="ECO:0000256" key="3">
    <source>
        <dbReference type="ARBA" id="ARBA00022801"/>
    </source>
</evidence>
<keyword evidence="7" id="KW-1185">Reference proteome</keyword>
<evidence type="ECO:0000259" key="5">
    <source>
        <dbReference type="Pfam" id="PF07687"/>
    </source>
</evidence>
<dbReference type="PANTHER" id="PTHR43808">
    <property type="entry name" value="ACETYLORNITHINE DEACETYLASE"/>
    <property type="match status" value="1"/>
</dbReference>
<dbReference type="PROSITE" id="PS00758">
    <property type="entry name" value="ARGE_DAPE_CPG2_1"/>
    <property type="match status" value="1"/>
</dbReference>
<sequence length="342" mass="35742">MSAQAVHLDPRSLLLEFGPLAGELGRGEWVARRLGEMGFIPQRDELGNVWAGAGGLLLVAHIDTVLTPGPVRQQGDKWFAPAVGDNSAGVAVLLSLAPLLLPLGVGLGFSVGEEGLGNLKGARALVARLSPRMMVAVDGYMPGVVTEAVGSVRLRGLFVGPGGHAWGDRTNPSPVPALGQALSALYELKKHEDVSVNVGRVWGGEAINAIPAEVGFELDLRASKGAMLEQLEAQAREALMNAAQKHGVRLELEVLGRRPAGSTATPEMQRAARLALAEVGQEVRWLSGSTDASAAVEAGIPALAFGTYRGGGAHTPEEWVEPESLVQGAKALWALVRGLRGI</sequence>
<dbReference type="AlphaFoldDB" id="A0A399EAF4"/>
<dbReference type="PANTHER" id="PTHR43808:SF17">
    <property type="entry name" value="PEPTIDASE M20"/>
    <property type="match status" value="1"/>
</dbReference>
<dbReference type="EMBL" id="QXDL01000184">
    <property type="protein sequence ID" value="RIH81315.1"/>
    <property type="molecule type" value="Genomic_DNA"/>
</dbReference>
<protein>
    <submittedName>
        <fullName evidence="6">N-carbamoyl-L-amino acid hydrolase</fullName>
        <ecNumber evidence="6">3.5.1.87</ecNumber>
    </submittedName>
</protein>
<dbReference type="InterPro" id="IPR001261">
    <property type="entry name" value="ArgE/DapE_CS"/>
</dbReference>
<dbReference type="Gene3D" id="3.30.70.360">
    <property type="match status" value="1"/>
</dbReference>
<dbReference type="RefSeq" id="WP_119316166.1">
    <property type="nucleotide sequence ID" value="NZ_QXDL01000184.1"/>
</dbReference>
<keyword evidence="3 6" id="KW-0378">Hydrolase</keyword>
<proteinExistence type="predicted"/>
<evidence type="ECO:0000256" key="1">
    <source>
        <dbReference type="ARBA" id="ARBA00001947"/>
    </source>
</evidence>
<comment type="caution">
    <text evidence="6">The sequence shown here is derived from an EMBL/GenBank/DDBJ whole genome shotgun (WGS) entry which is preliminary data.</text>
</comment>
<organism evidence="6 7">
    <name type="scientific">Calidithermus terrae</name>
    <dbReference type="NCBI Taxonomy" id="1408545"/>
    <lineage>
        <taxon>Bacteria</taxon>
        <taxon>Thermotogati</taxon>
        <taxon>Deinococcota</taxon>
        <taxon>Deinococci</taxon>
        <taxon>Thermales</taxon>
        <taxon>Thermaceae</taxon>
        <taxon>Calidithermus</taxon>
    </lineage>
</organism>
<dbReference type="InterPro" id="IPR050072">
    <property type="entry name" value="Peptidase_M20A"/>
</dbReference>
<dbReference type="Proteomes" id="UP000265715">
    <property type="component" value="Unassembled WGS sequence"/>
</dbReference>